<keyword evidence="3" id="KW-1185">Reference proteome</keyword>
<comment type="caution">
    <text evidence="2">The sequence shown here is derived from an EMBL/GenBank/DDBJ whole genome shotgun (WGS) entry which is preliminary data.</text>
</comment>
<reference evidence="3" key="1">
    <citation type="journal article" date="2019" name="Int. J. Syst. Evol. Microbiol.">
        <title>The Global Catalogue of Microorganisms (GCM) 10K type strain sequencing project: providing services to taxonomists for standard genome sequencing and annotation.</title>
        <authorList>
            <consortium name="The Broad Institute Genomics Platform"/>
            <consortium name="The Broad Institute Genome Sequencing Center for Infectious Disease"/>
            <person name="Wu L."/>
            <person name="Ma J."/>
        </authorList>
    </citation>
    <scope>NUCLEOTIDE SEQUENCE [LARGE SCALE GENOMIC DNA]</scope>
    <source>
        <strain evidence="3">JCM 17130</strain>
    </source>
</reference>
<accession>A0ABW0JJ84</accession>
<gene>
    <name evidence="2" type="ORF">ACFPME_06245</name>
</gene>
<dbReference type="EMBL" id="JBHSMK010000003">
    <property type="protein sequence ID" value="MFC5436148.1"/>
    <property type="molecule type" value="Genomic_DNA"/>
</dbReference>
<dbReference type="RefSeq" id="WP_377303671.1">
    <property type="nucleotide sequence ID" value="NZ_JBHSMK010000003.1"/>
</dbReference>
<name>A0ABW0JJ84_9GAMM</name>
<organism evidence="2 3">
    <name type="scientific">Rhodanobacter umsongensis</name>
    <dbReference type="NCBI Taxonomy" id="633153"/>
    <lineage>
        <taxon>Bacteria</taxon>
        <taxon>Pseudomonadati</taxon>
        <taxon>Pseudomonadota</taxon>
        <taxon>Gammaproteobacteria</taxon>
        <taxon>Lysobacterales</taxon>
        <taxon>Rhodanobacteraceae</taxon>
        <taxon>Rhodanobacter</taxon>
    </lineage>
</organism>
<evidence type="ECO:0000313" key="3">
    <source>
        <dbReference type="Proteomes" id="UP001596013"/>
    </source>
</evidence>
<evidence type="ECO:0000313" key="2">
    <source>
        <dbReference type="EMBL" id="MFC5436148.1"/>
    </source>
</evidence>
<feature type="region of interest" description="Disordered" evidence="1">
    <location>
        <begin position="53"/>
        <end position="78"/>
    </location>
</feature>
<protein>
    <submittedName>
        <fullName evidence="2">Uncharacterized protein</fullName>
    </submittedName>
</protein>
<proteinExistence type="predicted"/>
<dbReference type="Proteomes" id="UP001596013">
    <property type="component" value="Unassembled WGS sequence"/>
</dbReference>
<evidence type="ECO:0000256" key="1">
    <source>
        <dbReference type="SAM" id="MobiDB-lite"/>
    </source>
</evidence>
<sequence length="92" mass="10411">MSRHSDLTIDGKKRSKFVLVRTDLEFSHSLGHERTVSIQVHWLPEAIRWNDESDRGIGNLEPHSLGQQRGTGAQRLDLSERDEALADIQAHG</sequence>